<feature type="region of interest" description="Disordered" evidence="1">
    <location>
        <begin position="181"/>
        <end position="221"/>
    </location>
</feature>
<reference evidence="2 3" key="1">
    <citation type="journal article" date="2016" name="G3 (Bethesda)">
        <title>First Draft Assembly and Annotation of the Genome of a California Endemic Oak Quercus lobata Nee (Fagaceae).</title>
        <authorList>
            <person name="Sork V.L."/>
            <person name="Fitz-Gibbon S.T."/>
            <person name="Puiu D."/>
            <person name="Crepeau M."/>
            <person name="Gugger P.F."/>
            <person name="Sherman R."/>
            <person name="Stevens K."/>
            <person name="Langley C.H."/>
            <person name="Pellegrini M."/>
            <person name="Salzberg S.L."/>
        </authorList>
    </citation>
    <scope>NUCLEOTIDE SEQUENCE [LARGE SCALE GENOMIC DNA]</scope>
    <source>
        <strain evidence="2 3">cv. SW786</strain>
    </source>
</reference>
<dbReference type="Gramene" id="QL11p055907:mrna">
    <property type="protein sequence ID" value="QL11p055907:mrna"/>
    <property type="gene ID" value="QL11p055907"/>
</dbReference>
<dbReference type="OMA" id="NTASCAP"/>
<dbReference type="EMBL" id="LRBV02000011">
    <property type="status" value="NOT_ANNOTATED_CDS"/>
    <property type="molecule type" value="Genomic_DNA"/>
</dbReference>
<feature type="region of interest" description="Disordered" evidence="1">
    <location>
        <begin position="120"/>
        <end position="168"/>
    </location>
</feature>
<feature type="compositionally biased region" description="Low complexity" evidence="1">
    <location>
        <begin position="184"/>
        <end position="196"/>
    </location>
</feature>
<feature type="compositionally biased region" description="Polar residues" evidence="1">
    <location>
        <begin position="197"/>
        <end position="215"/>
    </location>
</feature>
<organism evidence="2 3">
    <name type="scientific">Quercus lobata</name>
    <name type="common">Valley oak</name>
    <dbReference type="NCBI Taxonomy" id="97700"/>
    <lineage>
        <taxon>Eukaryota</taxon>
        <taxon>Viridiplantae</taxon>
        <taxon>Streptophyta</taxon>
        <taxon>Embryophyta</taxon>
        <taxon>Tracheophyta</taxon>
        <taxon>Spermatophyta</taxon>
        <taxon>Magnoliopsida</taxon>
        <taxon>eudicotyledons</taxon>
        <taxon>Gunneridae</taxon>
        <taxon>Pentapetalae</taxon>
        <taxon>rosids</taxon>
        <taxon>fabids</taxon>
        <taxon>Fagales</taxon>
        <taxon>Fagaceae</taxon>
        <taxon>Quercus</taxon>
    </lineage>
</organism>
<dbReference type="EnsemblPlants" id="QL11p055907:mrna">
    <property type="protein sequence ID" value="QL11p055907:mrna"/>
    <property type="gene ID" value="QL11p055907"/>
</dbReference>
<dbReference type="PANTHER" id="PTHR34555:SF1">
    <property type="entry name" value="INTEGRAL MEMBRANE HEMOLYSIN-III-LIKE PROTEIN"/>
    <property type="match status" value="1"/>
</dbReference>
<sequence length="366" mass="40803">MFVSCTWNLVNVLSSVILNRMQEYTLYLVNIVRSLSAEPCRSSICFKWYSFYTGTDIKEMYGFPSYAAFKLTQMVQQTIESKFSEYGMGNSENDLPTRDKQLPVSVKKTVLRDLQNDNRIMVPNSIGNSPLLKDKSPVSDATKASGAKRASPEHPVSPPHPHSQSSNGHLVYVRRKSEAELGKSSTCDSTSVTTDCPQSRQLGHQDETTQPNSQVKEPKDSCFPAFASFPMETSISSSGKPSVPQLLGKPGIRPAPAESNYHPVASAGPLLSNPKGSKNLQWEDRFHILQMLLRKLDEADQENYLQSLRMLSAESLSRHAVDLEKRSIQLSLEEAKELQRVAALNVLGKSMKNFKAPSTFQDRLEK</sequence>
<dbReference type="InParanoid" id="A0A7N2RE01"/>
<evidence type="ECO:0000313" key="2">
    <source>
        <dbReference type="EnsemblPlants" id="QL11p055907:mrna"/>
    </source>
</evidence>
<dbReference type="Proteomes" id="UP000594261">
    <property type="component" value="Chromosome 11"/>
</dbReference>
<dbReference type="AlphaFoldDB" id="A0A7N2RE01"/>
<keyword evidence="3" id="KW-1185">Reference proteome</keyword>
<accession>A0A7N2RE01</accession>
<proteinExistence type="predicted"/>
<protein>
    <submittedName>
        <fullName evidence="2">Uncharacterized protein</fullName>
    </submittedName>
</protein>
<evidence type="ECO:0000313" key="3">
    <source>
        <dbReference type="Proteomes" id="UP000594261"/>
    </source>
</evidence>
<evidence type="ECO:0000256" key="1">
    <source>
        <dbReference type="SAM" id="MobiDB-lite"/>
    </source>
</evidence>
<name>A0A7N2RE01_QUELO</name>
<reference evidence="2" key="2">
    <citation type="submission" date="2021-01" db="UniProtKB">
        <authorList>
            <consortium name="EnsemblPlants"/>
        </authorList>
    </citation>
    <scope>IDENTIFICATION</scope>
</reference>
<dbReference type="PANTHER" id="PTHR34555">
    <property type="entry name" value="INTEGRAL MEMBRANE HEMOLYSIN-III-LIKE PROTEIN"/>
    <property type="match status" value="1"/>
</dbReference>